<feature type="region of interest" description="Disordered" evidence="2">
    <location>
        <begin position="1"/>
        <end position="35"/>
    </location>
</feature>
<keyword evidence="1" id="KW-0378">Hydrolase</keyword>
<dbReference type="PANTHER" id="PTHR45666">
    <property type="entry name" value="TYPE IV INOSITOL POLYPHOSPHATE 5-PHOSPHATASE 9"/>
    <property type="match status" value="1"/>
</dbReference>
<dbReference type="GO" id="GO:0046856">
    <property type="term" value="P:phosphatidylinositol dephosphorylation"/>
    <property type="evidence" value="ECO:0007669"/>
    <property type="project" value="TreeGrafter"/>
</dbReference>
<evidence type="ECO:0000256" key="1">
    <source>
        <dbReference type="ARBA" id="ARBA00022801"/>
    </source>
</evidence>
<protein>
    <recommendedName>
        <fullName evidence="4">Inositol polyphosphate-related phosphatase domain-containing protein</fullName>
    </recommendedName>
</protein>
<proteinExistence type="predicted"/>
<dbReference type="PANTHER" id="PTHR45666:SF5">
    <property type="entry name" value="TYPE IV INOSITOL POLYPHOSPHATE 5-PHOSPHATASE 3"/>
    <property type="match status" value="1"/>
</dbReference>
<dbReference type="GO" id="GO:0004439">
    <property type="term" value="F:phosphatidylinositol-4,5-bisphosphate 5-phosphatase activity"/>
    <property type="evidence" value="ECO:0007669"/>
    <property type="project" value="TreeGrafter"/>
</dbReference>
<dbReference type="GO" id="GO:0004445">
    <property type="term" value="F:inositol-polyphosphate 5-phosphatase activity"/>
    <property type="evidence" value="ECO:0007669"/>
    <property type="project" value="InterPro"/>
</dbReference>
<dbReference type="InterPro" id="IPR036691">
    <property type="entry name" value="Endo/exonu/phosph_ase_sf"/>
</dbReference>
<evidence type="ECO:0000313" key="3">
    <source>
        <dbReference type="EMBL" id="KZN08661.1"/>
    </source>
</evidence>
<comment type="caution">
    <text evidence="3">The sequence shown here is derived from an EMBL/GenBank/DDBJ whole genome shotgun (WGS) entry which is preliminary data.</text>
</comment>
<dbReference type="GO" id="GO:0034485">
    <property type="term" value="F:phosphatidylinositol-3,4,5-trisphosphate 5-phosphatase activity"/>
    <property type="evidence" value="ECO:0007669"/>
    <property type="project" value="TreeGrafter"/>
</dbReference>
<feature type="compositionally biased region" description="Acidic residues" evidence="2">
    <location>
        <begin position="9"/>
        <end position="29"/>
    </location>
</feature>
<dbReference type="STRING" id="79200.A0A166G8D7"/>
<dbReference type="OMA" id="WLNVREP"/>
<name>A0A166G8D7_DAUCS</name>
<dbReference type="Gene3D" id="3.60.10.10">
    <property type="entry name" value="Endonuclease/exonuclease/phosphatase"/>
    <property type="match status" value="1"/>
</dbReference>
<accession>A0A166G8D7</accession>
<gene>
    <name evidence="3" type="ORF">DCAR_001191</name>
</gene>
<organism evidence="3">
    <name type="scientific">Daucus carota subsp. sativus</name>
    <name type="common">Carrot</name>
    <dbReference type="NCBI Taxonomy" id="79200"/>
    <lineage>
        <taxon>Eukaryota</taxon>
        <taxon>Viridiplantae</taxon>
        <taxon>Streptophyta</taxon>
        <taxon>Embryophyta</taxon>
        <taxon>Tracheophyta</taxon>
        <taxon>Spermatophyta</taxon>
        <taxon>Magnoliopsida</taxon>
        <taxon>eudicotyledons</taxon>
        <taxon>Gunneridae</taxon>
        <taxon>Pentapetalae</taxon>
        <taxon>asterids</taxon>
        <taxon>campanulids</taxon>
        <taxon>Apiales</taxon>
        <taxon>Apiaceae</taxon>
        <taxon>Apioideae</taxon>
        <taxon>Scandiceae</taxon>
        <taxon>Daucinae</taxon>
        <taxon>Daucus</taxon>
        <taxon>Daucus sect. Daucus</taxon>
    </lineage>
</organism>
<evidence type="ECO:0000256" key="2">
    <source>
        <dbReference type="SAM" id="MobiDB-lite"/>
    </source>
</evidence>
<dbReference type="InterPro" id="IPR045849">
    <property type="entry name" value="IP5P_plant"/>
</dbReference>
<sequence>MRKKGTEYTADEVEEDLNSSTDSDTEELCESSKQSKFNKYKSGEVTVDPLKEALPRLRRRNSETYRAQYITAKEVRVHACTWNVGGELPPDDLDIEEWLNVREPADIYVIGQVLN</sequence>
<evidence type="ECO:0008006" key="4">
    <source>
        <dbReference type="Google" id="ProtNLM"/>
    </source>
</evidence>
<dbReference type="AlphaFoldDB" id="A0A166G8D7"/>
<reference evidence="3" key="1">
    <citation type="journal article" date="2016" name="Nat. Genet.">
        <title>A high-quality carrot genome assembly provides new insights into carotenoid accumulation and asterid genome evolution.</title>
        <authorList>
            <person name="Iorizzo M."/>
            <person name="Ellison S."/>
            <person name="Senalik D."/>
            <person name="Zeng P."/>
            <person name="Satapoomin P."/>
            <person name="Huang J."/>
            <person name="Bowman M."/>
            <person name="Iovene M."/>
            <person name="Sanseverino W."/>
            <person name="Cavagnaro P."/>
            <person name="Yildiz M."/>
            <person name="Macko-Podgorni A."/>
            <person name="Moranska E."/>
            <person name="Grzebelus E."/>
            <person name="Grzebelus D."/>
            <person name="Ashrafi H."/>
            <person name="Zheng Z."/>
            <person name="Cheng S."/>
            <person name="Spooner D."/>
            <person name="Van Deynze A."/>
            <person name="Simon P."/>
        </authorList>
    </citation>
    <scope>NUCLEOTIDE SEQUENCE [LARGE SCALE GENOMIC DNA]</scope>
    <source>
        <tissue evidence="3">Leaf</tissue>
    </source>
</reference>
<dbReference type="Gramene" id="KZN08661">
    <property type="protein sequence ID" value="KZN08661"/>
    <property type="gene ID" value="DCAR_001191"/>
</dbReference>
<dbReference type="EMBL" id="LNRQ01000001">
    <property type="protein sequence ID" value="KZN08661.1"/>
    <property type="molecule type" value="Genomic_DNA"/>
</dbReference>